<accession>A0A914N450</accession>
<dbReference type="GO" id="GO:0006644">
    <property type="term" value="P:phospholipid metabolic process"/>
    <property type="evidence" value="ECO:0007669"/>
    <property type="project" value="InterPro"/>
</dbReference>
<name>A0A914N450_MELIC</name>
<sequence>MSLPPFFTYALLQPTFFYYHRQNLTQEIKNFYRLLVCYESDLTNPFLIGKQFLLPKLYQIRTGTSPRFCKDLILNKEQWNGFVIFQGENSNDLEVKIDIAGRYATFTVPNETPTNFLQALSSDHAMLKTIEEKMDIKSFWVGFSVKGIRLEEALDFAGFVVLEKDLSFKSDGTKMRNVHIKHHQDDTCKETTTTTATTTTPTTTTMPPPEPIRPNCRHYTNGALYYDKYSCHCGSTNETDVKLNTCCNLHHQCLNELLKECPSIPPAKHFVDIDTTKYEIDSGLFETRNVIKCKAQDPCQKQLCECDRWDPFILLNI</sequence>
<dbReference type="Proteomes" id="UP000887563">
    <property type="component" value="Unplaced"/>
</dbReference>
<evidence type="ECO:0000256" key="1">
    <source>
        <dbReference type="SAM" id="MobiDB-lite"/>
    </source>
</evidence>
<dbReference type="GO" id="GO:0050482">
    <property type="term" value="P:arachidonate secretion"/>
    <property type="evidence" value="ECO:0007669"/>
    <property type="project" value="InterPro"/>
</dbReference>
<evidence type="ECO:0000259" key="2">
    <source>
        <dbReference type="Pfam" id="PF00068"/>
    </source>
</evidence>
<dbReference type="AlphaFoldDB" id="A0A914N450"/>
<evidence type="ECO:0000313" key="3">
    <source>
        <dbReference type="Proteomes" id="UP000887563"/>
    </source>
</evidence>
<dbReference type="Pfam" id="PF00068">
    <property type="entry name" value="Phospholip_A2_1"/>
    <property type="match status" value="1"/>
</dbReference>
<feature type="region of interest" description="Disordered" evidence="1">
    <location>
        <begin position="189"/>
        <end position="213"/>
    </location>
</feature>
<feature type="domain" description="Phospholipase A2-like central" evidence="2">
    <location>
        <begin position="220"/>
        <end position="308"/>
    </location>
</feature>
<reference evidence="4" key="1">
    <citation type="submission" date="2022-11" db="UniProtKB">
        <authorList>
            <consortium name="WormBaseParasite"/>
        </authorList>
    </citation>
    <scope>IDENTIFICATION</scope>
</reference>
<keyword evidence="3" id="KW-1185">Reference proteome</keyword>
<evidence type="ECO:0000313" key="4">
    <source>
        <dbReference type="WBParaSite" id="Minc3s03831g34931"/>
    </source>
</evidence>
<dbReference type="InterPro" id="IPR036444">
    <property type="entry name" value="PLipase_A2_dom_sf"/>
</dbReference>
<dbReference type="WBParaSite" id="Minc3s03831g34931">
    <property type="protein sequence ID" value="Minc3s03831g34931"/>
    <property type="gene ID" value="Minc3s03831g34931"/>
</dbReference>
<feature type="compositionally biased region" description="Low complexity" evidence="1">
    <location>
        <begin position="191"/>
        <end position="205"/>
    </location>
</feature>
<dbReference type="InterPro" id="IPR016090">
    <property type="entry name" value="PLA2-like_dom"/>
</dbReference>
<proteinExistence type="predicted"/>
<dbReference type="SUPFAM" id="SSF48619">
    <property type="entry name" value="Phospholipase A2, PLA2"/>
    <property type="match status" value="1"/>
</dbReference>
<dbReference type="Gene3D" id="1.20.90.10">
    <property type="entry name" value="Phospholipase A2 domain"/>
    <property type="match status" value="1"/>
</dbReference>
<organism evidence="3 4">
    <name type="scientific">Meloidogyne incognita</name>
    <name type="common">Southern root-knot nematode worm</name>
    <name type="synonym">Oxyuris incognita</name>
    <dbReference type="NCBI Taxonomy" id="6306"/>
    <lineage>
        <taxon>Eukaryota</taxon>
        <taxon>Metazoa</taxon>
        <taxon>Ecdysozoa</taxon>
        <taxon>Nematoda</taxon>
        <taxon>Chromadorea</taxon>
        <taxon>Rhabditida</taxon>
        <taxon>Tylenchina</taxon>
        <taxon>Tylenchomorpha</taxon>
        <taxon>Tylenchoidea</taxon>
        <taxon>Meloidogynidae</taxon>
        <taxon>Meloidogyninae</taxon>
        <taxon>Meloidogyne</taxon>
        <taxon>Meloidogyne incognita group</taxon>
    </lineage>
</organism>
<dbReference type="GO" id="GO:0004623">
    <property type="term" value="F:phospholipase A2 activity"/>
    <property type="evidence" value="ECO:0007669"/>
    <property type="project" value="InterPro"/>
</dbReference>
<protein>
    <submittedName>
        <fullName evidence="4">Phospholipase A2 domain-containing protein</fullName>
    </submittedName>
</protein>